<evidence type="ECO:0000313" key="2">
    <source>
        <dbReference type="Proteomes" id="UP000699042"/>
    </source>
</evidence>
<keyword evidence="2" id="KW-1185">Reference proteome</keyword>
<accession>A0A9P7U3U8</accession>
<dbReference type="EMBL" id="JAESDN010000016">
    <property type="protein sequence ID" value="KAG7041036.1"/>
    <property type="molecule type" value="Genomic_DNA"/>
</dbReference>
<reference evidence="1" key="1">
    <citation type="submission" date="2021-05" db="EMBL/GenBank/DDBJ databases">
        <title>Comparative genomics of three Colletotrichum scovillei strains and genetic complementation revealed genes involved fungal growth and virulence on chili pepper.</title>
        <authorList>
            <person name="Hsieh D.-K."/>
            <person name="Chuang S.-C."/>
            <person name="Chen C.-Y."/>
            <person name="Chao Y.-T."/>
            <person name="Lu M.-Y.J."/>
            <person name="Lee M.-H."/>
            <person name="Shih M.-C."/>
        </authorList>
    </citation>
    <scope>NUCLEOTIDE SEQUENCE</scope>
    <source>
        <strain evidence="1">Coll-153</strain>
    </source>
</reference>
<gene>
    <name evidence="1" type="ORF">JMJ77_008741</name>
</gene>
<dbReference type="Proteomes" id="UP000699042">
    <property type="component" value="Unassembled WGS sequence"/>
</dbReference>
<organism evidence="1 2">
    <name type="scientific">Colletotrichum scovillei</name>
    <dbReference type="NCBI Taxonomy" id="1209932"/>
    <lineage>
        <taxon>Eukaryota</taxon>
        <taxon>Fungi</taxon>
        <taxon>Dikarya</taxon>
        <taxon>Ascomycota</taxon>
        <taxon>Pezizomycotina</taxon>
        <taxon>Sordariomycetes</taxon>
        <taxon>Hypocreomycetidae</taxon>
        <taxon>Glomerellales</taxon>
        <taxon>Glomerellaceae</taxon>
        <taxon>Colletotrichum</taxon>
        <taxon>Colletotrichum acutatum species complex</taxon>
    </lineage>
</organism>
<protein>
    <submittedName>
        <fullName evidence="1">Uncharacterized protein</fullName>
    </submittedName>
</protein>
<name>A0A9P7U3U8_9PEZI</name>
<comment type="caution">
    <text evidence="1">The sequence shown here is derived from an EMBL/GenBank/DDBJ whole genome shotgun (WGS) entry which is preliminary data.</text>
</comment>
<proteinExistence type="predicted"/>
<evidence type="ECO:0000313" key="1">
    <source>
        <dbReference type="EMBL" id="KAG7041036.1"/>
    </source>
</evidence>
<dbReference type="AlphaFoldDB" id="A0A9P7U3U8"/>
<sequence>MEGVPYGCFLVQSPTSTLDNRTFVFSSTEACVIDMCHCYCPVSASSDFRLRMHLHLLVVLEGIFGMNVDYSPPQSDRVAGCHN</sequence>